<dbReference type="EMBL" id="JBHSXL010000003">
    <property type="protein sequence ID" value="MFC6891861.1"/>
    <property type="molecule type" value="Genomic_DNA"/>
</dbReference>
<evidence type="ECO:0000256" key="4">
    <source>
        <dbReference type="ARBA" id="ARBA00023136"/>
    </source>
</evidence>
<reference evidence="7 8" key="1">
    <citation type="journal article" date="2019" name="Int. J. Syst. Evol. Microbiol.">
        <title>The Global Catalogue of Microorganisms (GCM) 10K type strain sequencing project: providing services to taxonomists for standard genome sequencing and annotation.</title>
        <authorList>
            <consortium name="The Broad Institute Genomics Platform"/>
            <consortium name="The Broad Institute Genome Sequencing Center for Infectious Disease"/>
            <person name="Wu L."/>
            <person name="Ma J."/>
        </authorList>
    </citation>
    <scope>NUCLEOTIDE SEQUENCE [LARGE SCALE GENOMIC DNA]</scope>
    <source>
        <strain evidence="7 8">SKJ47</strain>
    </source>
</reference>
<feature type="transmembrane region" description="Helical" evidence="5">
    <location>
        <begin position="214"/>
        <end position="235"/>
    </location>
</feature>
<sequence length="308" mass="31896">MSRYRDAAGFLLLSTLWGGSFIAIEIGLEFYPSVLFAAYRFDLAAIVLAGYALGYRGGAPPRTRDDLLAIAFSGGLSIGVNNSVLFIGQQYTTSGIAAVTYSLVPIATAAVAALVVADARIDGRDVVGIGLAFLGVALVAQPDPANLSSGVTLGVSIILVGVIAAAVGSVGLQELDPSFSSLTLTAWAMLFGASVLHAFSLLRGEPQMPPSTEPLAVVAVVFLGVFSSAIAFAIYFELLSRLGAFQINLTSYVVPVVTTVAGWALLGEAVTGWTVAGFGVIVVGFVLVKREAIRRELPGIRAAIGGRR</sequence>
<dbReference type="GO" id="GO:0016020">
    <property type="term" value="C:membrane"/>
    <property type="evidence" value="ECO:0007669"/>
    <property type="project" value="UniProtKB-SubCell"/>
</dbReference>
<dbReference type="InterPro" id="IPR050638">
    <property type="entry name" value="AA-Vitamin_Transporters"/>
</dbReference>
<dbReference type="PANTHER" id="PTHR32322:SF2">
    <property type="entry name" value="EAMA DOMAIN-CONTAINING PROTEIN"/>
    <property type="match status" value="1"/>
</dbReference>
<feature type="domain" description="EamA" evidence="6">
    <location>
        <begin position="10"/>
        <end position="139"/>
    </location>
</feature>
<feature type="transmembrane region" description="Helical" evidence="5">
    <location>
        <begin position="123"/>
        <end position="141"/>
    </location>
</feature>
<evidence type="ECO:0000313" key="7">
    <source>
        <dbReference type="EMBL" id="MFC6891861.1"/>
    </source>
</evidence>
<proteinExistence type="predicted"/>
<feature type="transmembrane region" description="Helical" evidence="5">
    <location>
        <begin position="94"/>
        <end position="116"/>
    </location>
</feature>
<keyword evidence="4 5" id="KW-0472">Membrane</keyword>
<protein>
    <submittedName>
        <fullName evidence="7">DMT family transporter</fullName>
    </submittedName>
</protein>
<comment type="subcellular location">
    <subcellularLocation>
        <location evidence="1">Membrane</location>
        <topology evidence="1">Multi-pass membrane protein</topology>
    </subcellularLocation>
</comment>
<organism evidence="7 8">
    <name type="scientific">Halopenitus salinus</name>
    <dbReference type="NCBI Taxonomy" id="1198295"/>
    <lineage>
        <taxon>Archaea</taxon>
        <taxon>Methanobacteriati</taxon>
        <taxon>Methanobacteriota</taxon>
        <taxon>Stenosarchaea group</taxon>
        <taxon>Halobacteria</taxon>
        <taxon>Halobacteriales</taxon>
        <taxon>Haloferacaceae</taxon>
        <taxon>Halopenitus</taxon>
    </lineage>
</organism>
<evidence type="ECO:0000259" key="6">
    <source>
        <dbReference type="Pfam" id="PF00892"/>
    </source>
</evidence>
<dbReference type="SUPFAM" id="SSF103481">
    <property type="entry name" value="Multidrug resistance efflux transporter EmrE"/>
    <property type="match status" value="2"/>
</dbReference>
<feature type="transmembrane region" description="Helical" evidence="5">
    <location>
        <begin position="247"/>
        <end position="266"/>
    </location>
</feature>
<evidence type="ECO:0000256" key="2">
    <source>
        <dbReference type="ARBA" id="ARBA00022692"/>
    </source>
</evidence>
<feature type="transmembrane region" description="Helical" evidence="5">
    <location>
        <begin position="184"/>
        <end position="202"/>
    </location>
</feature>
<feature type="domain" description="EamA" evidence="6">
    <location>
        <begin position="153"/>
        <end position="288"/>
    </location>
</feature>
<keyword evidence="2 5" id="KW-0812">Transmembrane</keyword>
<evidence type="ECO:0000256" key="1">
    <source>
        <dbReference type="ARBA" id="ARBA00004141"/>
    </source>
</evidence>
<keyword evidence="8" id="KW-1185">Reference proteome</keyword>
<dbReference type="Proteomes" id="UP001596296">
    <property type="component" value="Unassembled WGS sequence"/>
</dbReference>
<gene>
    <name evidence="7" type="ORF">ACFQE9_04420</name>
</gene>
<accession>A0ABD5UUQ9</accession>
<comment type="caution">
    <text evidence="7">The sequence shown here is derived from an EMBL/GenBank/DDBJ whole genome shotgun (WGS) entry which is preliminary data.</text>
</comment>
<feature type="transmembrane region" description="Helical" evidence="5">
    <location>
        <begin position="33"/>
        <end position="55"/>
    </location>
</feature>
<dbReference type="InterPro" id="IPR037185">
    <property type="entry name" value="EmrE-like"/>
</dbReference>
<dbReference type="Pfam" id="PF00892">
    <property type="entry name" value="EamA"/>
    <property type="match status" value="2"/>
</dbReference>
<dbReference type="RefSeq" id="WP_379741344.1">
    <property type="nucleotide sequence ID" value="NZ_JBHSVN010000001.1"/>
</dbReference>
<name>A0ABD5UUQ9_9EURY</name>
<evidence type="ECO:0000256" key="3">
    <source>
        <dbReference type="ARBA" id="ARBA00022989"/>
    </source>
</evidence>
<dbReference type="InterPro" id="IPR000620">
    <property type="entry name" value="EamA_dom"/>
</dbReference>
<feature type="transmembrane region" description="Helical" evidence="5">
    <location>
        <begin position="272"/>
        <end position="288"/>
    </location>
</feature>
<evidence type="ECO:0000256" key="5">
    <source>
        <dbReference type="SAM" id="Phobius"/>
    </source>
</evidence>
<feature type="transmembrane region" description="Helical" evidence="5">
    <location>
        <begin position="67"/>
        <end position="88"/>
    </location>
</feature>
<dbReference type="AlphaFoldDB" id="A0ABD5UUQ9"/>
<keyword evidence="3 5" id="KW-1133">Transmembrane helix</keyword>
<dbReference type="PANTHER" id="PTHR32322">
    <property type="entry name" value="INNER MEMBRANE TRANSPORTER"/>
    <property type="match status" value="1"/>
</dbReference>
<feature type="transmembrane region" description="Helical" evidence="5">
    <location>
        <begin position="153"/>
        <end position="172"/>
    </location>
</feature>
<evidence type="ECO:0000313" key="8">
    <source>
        <dbReference type="Proteomes" id="UP001596296"/>
    </source>
</evidence>